<proteinExistence type="predicted"/>
<dbReference type="Pfam" id="PF02515">
    <property type="entry name" value="CoA_transf_3"/>
    <property type="match status" value="1"/>
</dbReference>
<dbReference type="InterPro" id="IPR044855">
    <property type="entry name" value="CoA-Trfase_III_dom3_sf"/>
</dbReference>
<dbReference type="GO" id="GO:0008410">
    <property type="term" value="F:CoA-transferase activity"/>
    <property type="evidence" value="ECO:0007669"/>
    <property type="project" value="TreeGrafter"/>
</dbReference>
<comment type="caution">
    <text evidence="2">The sequence shown here is derived from an EMBL/GenBank/DDBJ whole genome shotgun (WGS) entry which is preliminary data.</text>
</comment>
<evidence type="ECO:0000313" key="3">
    <source>
        <dbReference type="Proteomes" id="UP000556436"/>
    </source>
</evidence>
<evidence type="ECO:0000256" key="1">
    <source>
        <dbReference type="ARBA" id="ARBA00022679"/>
    </source>
</evidence>
<reference evidence="2 3" key="1">
    <citation type="submission" date="2020-08" db="EMBL/GenBank/DDBJ databases">
        <title>Genomic Encyclopedia of Type Strains, Phase III (KMG-III): the genomes of soil and plant-associated and newly described type strains.</title>
        <authorList>
            <person name="Whitman W."/>
        </authorList>
    </citation>
    <scope>NUCLEOTIDE SEQUENCE [LARGE SCALE GENOMIC DNA]</scope>
    <source>
        <strain evidence="2 3">CECT 3265</strain>
    </source>
</reference>
<dbReference type="Proteomes" id="UP000556436">
    <property type="component" value="Unassembled WGS sequence"/>
</dbReference>
<protein>
    <submittedName>
        <fullName evidence="2">Crotonobetainyl-CoA:carnitine CoA-transferase CaiB-like acyl-CoA transferase</fullName>
    </submittedName>
</protein>
<accession>A0A7W7PGA5</accession>
<dbReference type="InterPro" id="IPR003673">
    <property type="entry name" value="CoA-Trfase_fam_III"/>
</dbReference>
<dbReference type="SUPFAM" id="SSF89796">
    <property type="entry name" value="CoA-transferase family III (CaiB/BaiF)"/>
    <property type="match status" value="1"/>
</dbReference>
<dbReference type="PANTHER" id="PTHR48207:SF4">
    <property type="entry name" value="BLL6097 PROTEIN"/>
    <property type="match status" value="1"/>
</dbReference>
<dbReference type="InterPro" id="IPR050483">
    <property type="entry name" value="CoA-transferase_III_domain"/>
</dbReference>
<dbReference type="AlphaFoldDB" id="A0A7W7PGA5"/>
<sequence length="386" mass="41623">MTRAFAGVRVLDLTHVLAGPFAAYQLAVLGADVIKIEPPDRPDFVRERGPDAALNGQLRGVNYQVQGGNKRAMTLDLRTAGGREIFRSLAGTADVVIENYRTGALDRLGVGYEELSAANPGLVYCSMTGYGQSGPRAEVNAYDNVIQAASGVIARCGGHKPNLAFIDYASGYNAAFAVAAALYARTRDGRGQRIDCAMFDTALMLMAPEVSALLHPVDREPVEESGLGAYETSDGVFVLGTPTPDQNRRLWSALAAEGHPHPHFEGLNTLEELRSTSGAMREALRRIFLTRSAVRWEEWIHGHGLPGERVRTVAEALGEEQLKHRPFLHSAQDGDPVVPVAAFGYAHDGPSRDRPAPGFGEHTVEILEEMGLTTADIARLRSEGAV</sequence>
<keyword evidence="3" id="KW-1185">Reference proteome</keyword>
<dbReference type="PANTHER" id="PTHR48207">
    <property type="entry name" value="SUCCINATE--HYDROXYMETHYLGLUTARATE COA-TRANSFERASE"/>
    <property type="match status" value="1"/>
</dbReference>
<name>A0A7W7PGA5_STRNE</name>
<dbReference type="Gene3D" id="3.30.1540.10">
    <property type="entry name" value="formyl-coa transferase, domain 3"/>
    <property type="match status" value="1"/>
</dbReference>
<dbReference type="Gene3D" id="3.40.50.10540">
    <property type="entry name" value="Crotonobetainyl-coa:carnitine coa-transferase, domain 1"/>
    <property type="match status" value="1"/>
</dbReference>
<dbReference type="InterPro" id="IPR023606">
    <property type="entry name" value="CoA-Trfase_III_dom_1_sf"/>
</dbReference>
<dbReference type="EMBL" id="JACHJG010000008">
    <property type="protein sequence ID" value="MBB4888018.1"/>
    <property type="molecule type" value="Genomic_DNA"/>
</dbReference>
<evidence type="ECO:0000313" key="2">
    <source>
        <dbReference type="EMBL" id="MBB4888018.1"/>
    </source>
</evidence>
<dbReference type="RefSeq" id="WP_184735311.1">
    <property type="nucleotide sequence ID" value="NZ_BMRW01000008.1"/>
</dbReference>
<organism evidence="2 3">
    <name type="scientific">Streptomyces netropsis</name>
    <name type="common">Streptoverticillium netropsis</name>
    <dbReference type="NCBI Taxonomy" id="55404"/>
    <lineage>
        <taxon>Bacteria</taxon>
        <taxon>Bacillati</taxon>
        <taxon>Actinomycetota</taxon>
        <taxon>Actinomycetes</taxon>
        <taxon>Kitasatosporales</taxon>
        <taxon>Streptomycetaceae</taxon>
        <taxon>Streptomyces</taxon>
    </lineage>
</organism>
<keyword evidence="1 2" id="KW-0808">Transferase</keyword>
<gene>
    <name evidence="2" type="ORF">FHS38_004086</name>
</gene>